<dbReference type="InterPro" id="IPR011761">
    <property type="entry name" value="ATP-grasp"/>
</dbReference>
<sequence length="255" mass="28978">MPRRGSGSLSVKNKWTKTKWLLSDSGLRRFVPETKPFTRNSLNGMTARYKMVYFKPTTGTGGGGIARIDRTGAGKFRVKKDARTFEASSTASLFGLLQKIARGRSYLLQKGIYLQSSGGRPFDLRMTMQKAEGGRWVPSTMFVKLGKRNKVVTNYHQGGKLELVGQTLSRAGYSPAQIEHYKRRLKELGMQTARCFDRRSPRFRELGLDVALDRNGRLWILEVNTRPNFSALKSLADKSLYRTMVRYGKMYGRTR</sequence>
<keyword evidence="1" id="KW-0067">ATP-binding</keyword>
<dbReference type="OrthoDB" id="7869153at2"/>
<feature type="domain" description="ATP-grasp" evidence="2">
    <location>
        <begin position="19"/>
        <end position="249"/>
    </location>
</feature>
<dbReference type="EMBL" id="QJVJ01000009">
    <property type="protein sequence ID" value="PYI52474.1"/>
    <property type="molecule type" value="Genomic_DNA"/>
</dbReference>
<keyword evidence="4" id="KW-1185">Reference proteome</keyword>
<accession>A0A2V5K3Q0</accession>
<dbReference type="Proteomes" id="UP000247476">
    <property type="component" value="Unassembled WGS sequence"/>
</dbReference>
<dbReference type="RefSeq" id="WP_110841843.1">
    <property type="nucleotide sequence ID" value="NZ_QJVJ01000009.1"/>
</dbReference>
<dbReference type="InterPro" id="IPR026838">
    <property type="entry name" value="YheC/D"/>
</dbReference>
<dbReference type="SUPFAM" id="SSF56059">
    <property type="entry name" value="Glutathione synthetase ATP-binding domain-like"/>
    <property type="match status" value="1"/>
</dbReference>
<dbReference type="GO" id="GO:0005524">
    <property type="term" value="F:ATP binding"/>
    <property type="evidence" value="ECO:0007669"/>
    <property type="project" value="UniProtKB-UniRule"/>
</dbReference>
<protein>
    <recommendedName>
        <fullName evidence="2">ATP-grasp domain-containing protein</fullName>
    </recommendedName>
</protein>
<proteinExistence type="predicted"/>
<evidence type="ECO:0000256" key="1">
    <source>
        <dbReference type="PROSITE-ProRule" id="PRU00409"/>
    </source>
</evidence>
<name>A0A2V5K3Q0_9BACL</name>
<gene>
    <name evidence="3" type="ORF">DLM86_20035</name>
</gene>
<dbReference type="Gene3D" id="3.30.470.20">
    <property type="entry name" value="ATP-grasp fold, B domain"/>
    <property type="match status" value="1"/>
</dbReference>
<dbReference type="Pfam" id="PF14398">
    <property type="entry name" value="ATPgrasp_YheCD"/>
    <property type="match status" value="1"/>
</dbReference>
<keyword evidence="1" id="KW-0547">Nucleotide-binding</keyword>
<evidence type="ECO:0000313" key="4">
    <source>
        <dbReference type="Proteomes" id="UP000247476"/>
    </source>
</evidence>
<dbReference type="GO" id="GO:0046872">
    <property type="term" value="F:metal ion binding"/>
    <property type="evidence" value="ECO:0007669"/>
    <property type="project" value="InterPro"/>
</dbReference>
<reference evidence="3 4" key="1">
    <citation type="submission" date="2018-05" db="EMBL/GenBank/DDBJ databases">
        <title>Paenibacillus flagellatus sp. nov., isolated from selenium mineral soil.</title>
        <authorList>
            <person name="Dai X."/>
        </authorList>
    </citation>
    <scope>NUCLEOTIDE SEQUENCE [LARGE SCALE GENOMIC DNA]</scope>
    <source>
        <strain evidence="3 4">DXL2</strain>
    </source>
</reference>
<evidence type="ECO:0000259" key="2">
    <source>
        <dbReference type="PROSITE" id="PS50975"/>
    </source>
</evidence>
<comment type="caution">
    <text evidence="3">The sequence shown here is derived from an EMBL/GenBank/DDBJ whole genome shotgun (WGS) entry which is preliminary data.</text>
</comment>
<evidence type="ECO:0000313" key="3">
    <source>
        <dbReference type="EMBL" id="PYI52474.1"/>
    </source>
</evidence>
<dbReference type="PROSITE" id="PS50975">
    <property type="entry name" value="ATP_GRASP"/>
    <property type="match status" value="1"/>
</dbReference>
<organism evidence="3 4">
    <name type="scientific">Paenibacillus flagellatus</name>
    <dbReference type="NCBI Taxonomy" id="2211139"/>
    <lineage>
        <taxon>Bacteria</taxon>
        <taxon>Bacillati</taxon>
        <taxon>Bacillota</taxon>
        <taxon>Bacilli</taxon>
        <taxon>Bacillales</taxon>
        <taxon>Paenibacillaceae</taxon>
        <taxon>Paenibacillus</taxon>
    </lineage>
</organism>
<dbReference type="AlphaFoldDB" id="A0A2V5K3Q0"/>